<evidence type="ECO:0000313" key="5">
    <source>
        <dbReference type="Proteomes" id="UP000198661"/>
    </source>
</evidence>
<keyword evidence="5" id="KW-1185">Reference proteome</keyword>
<dbReference type="InterPro" id="IPR038721">
    <property type="entry name" value="IS701-like_DDE_dom"/>
</dbReference>
<dbReference type="STRING" id="201973.SAMN04488025_1271"/>
<gene>
    <name evidence="2" type="ORF">SAMN04488025_1271</name>
    <name evidence="3" type="ORF">SAMN04488025_1421</name>
    <name evidence="4" type="ORF">SAMN04488025_1511</name>
</gene>
<evidence type="ECO:0000313" key="4">
    <source>
        <dbReference type="EMBL" id="SFG57510.1"/>
    </source>
</evidence>
<reference evidence="3 5" key="1">
    <citation type="submission" date="2016-10" db="EMBL/GenBank/DDBJ databases">
        <authorList>
            <person name="de Groot N.N."/>
        </authorList>
    </citation>
    <scope>NUCLEOTIDE SEQUENCE [LARGE SCALE GENOMIC DNA]</scope>
    <source>
        <strain evidence="3 5">DSM 44945</strain>
    </source>
</reference>
<evidence type="ECO:0000259" key="1">
    <source>
        <dbReference type="Pfam" id="PF13546"/>
    </source>
</evidence>
<dbReference type="Proteomes" id="UP000198661">
    <property type="component" value="Unassembled WGS sequence"/>
</dbReference>
<dbReference type="AlphaFoldDB" id="A0A1I2SGE7"/>
<dbReference type="EMBL" id="FOOK01000042">
    <property type="protein sequence ID" value="SFG51802.1"/>
    <property type="molecule type" value="Genomic_DNA"/>
</dbReference>
<feature type="domain" description="Transposase IS701-like DDE" evidence="1">
    <location>
        <begin position="33"/>
        <end position="243"/>
    </location>
</feature>
<dbReference type="EMBL" id="FOOK01000027">
    <property type="protein sequence ID" value="SFG33532.1"/>
    <property type="molecule type" value="Genomic_DNA"/>
</dbReference>
<dbReference type="InterPro" id="IPR039365">
    <property type="entry name" value="IS701-like"/>
</dbReference>
<dbReference type="SUPFAM" id="SSF53098">
    <property type="entry name" value="Ribonuclease H-like"/>
    <property type="match status" value="1"/>
</dbReference>
<protein>
    <submittedName>
        <fullName evidence="3">SRSO17 transposase</fullName>
    </submittedName>
</protein>
<evidence type="ECO:0000313" key="3">
    <source>
        <dbReference type="EMBL" id="SFG51802.1"/>
    </source>
</evidence>
<name>A0A1I2SGE7_9BACL</name>
<dbReference type="EMBL" id="FOOK01000051">
    <property type="protein sequence ID" value="SFG57510.1"/>
    <property type="molecule type" value="Genomic_DNA"/>
</dbReference>
<accession>A0A1I2SGE7</accession>
<dbReference type="Pfam" id="PF13546">
    <property type="entry name" value="DDE_5"/>
    <property type="match status" value="1"/>
</dbReference>
<proteinExistence type="predicted"/>
<dbReference type="NCBIfam" id="NF033540">
    <property type="entry name" value="transpos_IS701"/>
    <property type="match status" value="1"/>
</dbReference>
<dbReference type="PANTHER" id="PTHR33627">
    <property type="entry name" value="TRANSPOSASE"/>
    <property type="match status" value="1"/>
</dbReference>
<dbReference type="PANTHER" id="PTHR33627:SF1">
    <property type="entry name" value="TRANSPOSASE"/>
    <property type="match status" value="1"/>
</dbReference>
<dbReference type="InterPro" id="IPR012337">
    <property type="entry name" value="RNaseH-like_sf"/>
</dbReference>
<evidence type="ECO:0000313" key="2">
    <source>
        <dbReference type="EMBL" id="SFG33532.1"/>
    </source>
</evidence>
<organism evidence="3 5">
    <name type="scientific">Planifilum fulgidum</name>
    <dbReference type="NCBI Taxonomy" id="201973"/>
    <lineage>
        <taxon>Bacteria</taxon>
        <taxon>Bacillati</taxon>
        <taxon>Bacillota</taxon>
        <taxon>Bacilli</taxon>
        <taxon>Bacillales</taxon>
        <taxon>Thermoactinomycetaceae</taxon>
        <taxon>Planifilum</taxon>
    </lineage>
</organism>
<sequence>MTPRDSRKTLHPSCNEISNWAKSFETLAERIGAHFARSEARQRCKSYLRGLLSSVERKNGWQLAEYAGDPTPYGIQHLLGRARWDADAVRDDLQQYVLEHLAHPEGIAVVDETGFLKKGNQSAGVQRQYSGTAGRIENCQIGVFLCYVSPKGSTLIDRRLYLPKSWTEDPPRCRKAGIPKETGFATKPQLARQMLQHAFQAGLPVQWVTGDTVYGSDRRLRLWLEEQRQAYVLAVSAKESVCIGWKTHRVRDLALGTEETAWVRLSCGNGAKGPREYEWVRYPLNCPDAPQWQRWLLIRRHPDEKEDYAYYIVYAPKDTPLTSFVRVAGARWAVERCFQEAKGEVGLDHYEVRSWTGWHRHITLAMVAHAFLTVMRAQGIPSDLRKKGRGSFQSLTAFKRSRGLRCP</sequence>